<feature type="compositionally biased region" description="Low complexity" evidence="1">
    <location>
        <begin position="54"/>
        <end position="68"/>
    </location>
</feature>
<feature type="region of interest" description="Disordered" evidence="1">
    <location>
        <begin position="51"/>
        <end position="82"/>
    </location>
</feature>
<dbReference type="OrthoDB" id="2774821at2759"/>
<evidence type="ECO:0000256" key="2">
    <source>
        <dbReference type="SAM" id="Phobius"/>
    </source>
</evidence>
<proteinExistence type="predicted"/>
<keyword evidence="2" id="KW-0812">Transmembrane</keyword>
<dbReference type="EMBL" id="JAFIQS010000008">
    <property type="protein sequence ID" value="KAG5166088.1"/>
    <property type="molecule type" value="Genomic_DNA"/>
</dbReference>
<protein>
    <submittedName>
        <fullName evidence="3">Uncharacterized protein</fullName>
    </submittedName>
</protein>
<gene>
    <name evidence="3" type="ORF">JR316_008159</name>
</gene>
<evidence type="ECO:0000313" key="3">
    <source>
        <dbReference type="EMBL" id="KAG5166088.1"/>
    </source>
</evidence>
<organism evidence="3">
    <name type="scientific">Psilocybe cubensis</name>
    <name type="common">Psychedelic mushroom</name>
    <name type="synonym">Stropharia cubensis</name>
    <dbReference type="NCBI Taxonomy" id="181762"/>
    <lineage>
        <taxon>Eukaryota</taxon>
        <taxon>Fungi</taxon>
        <taxon>Dikarya</taxon>
        <taxon>Basidiomycota</taxon>
        <taxon>Agaricomycotina</taxon>
        <taxon>Agaricomycetes</taxon>
        <taxon>Agaricomycetidae</taxon>
        <taxon>Agaricales</taxon>
        <taxon>Agaricineae</taxon>
        <taxon>Strophariaceae</taxon>
        <taxon>Psilocybe</taxon>
    </lineage>
</organism>
<feature type="transmembrane region" description="Helical" evidence="2">
    <location>
        <begin position="286"/>
        <end position="314"/>
    </location>
</feature>
<name>A0A8H7XSP7_PSICU</name>
<dbReference type="AlphaFoldDB" id="A0A8H7XSP7"/>
<keyword evidence="2" id="KW-1133">Transmembrane helix</keyword>
<reference evidence="3" key="1">
    <citation type="submission" date="2021-02" db="EMBL/GenBank/DDBJ databases">
        <title>Psilocybe cubensis genome.</title>
        <authorList>
            <person name="Mckernan K.J."/>
            <person name="Crawford S."/>
            <person name="Trippe A."/>
            <person name="Kane L.T."/>
            <person name="Mclaughlin S."/>
        </authorList>
    </citation>
    <scope>NUCLEOTIDE SEQUENCE [LARGE SCALE GENOMIC DNA]</scope>
    <source>
        <strain evidence="3">MGC-MH-2018</strain>
    </source>
</reference>
<accession>A0A8H7XSP7</accession>
<sequence length="339" mass="38009">MPLNNAFTQSTADATVYYDFGDASDATIIRASDTTMGMEENEVEDILNDLATPSISNGNPTTINTIGNPPSPTDSRPETHMFQQSLPSSPLRARFSNLVLQAGTPPPVLHLFPELKRDDLIRIMSHQLEARDLHRLQPTIHSDGSPDVGENIENATFDSLYLLLLRYFEIVSMYFAQDYLITLAFFEFLAHFQSISSKYEWPAVRQYTLSFFDCRRVEMYDSNDYSGWLRPDEALSEKYLVGHEKGGALSLVSSTTISIPDTAPPQVVPQPTNVNNSDEASRKATLFIGFLCSFVGLILAAIVMIPFSLARLLFTSNKGAEKRLEETVKEEEESFDFYD</sequence>
<keyword evidence="2" id="KW-0472">Membrane</keyword>
<comment type="caution">
    <text evidence="3">The sequence shown here is derived from an EMBL/GenBank/DDBJ whole genome shotgun (WGS) entry which is preliminary data.</text>
</comment>
<evidence type="ECO:0000256" key="1">
    <source>
        <dbReference type="SAM" id="MobiDB-lite"/>
    </source>
</evidence>